<reference evidence="3" key="1">
    <citation type="journal article" date="2018" name="Gigascience">
        <title>Genome assembly of the Pink Ipe (Handroanthus impetiginosus, Bignoniaceae), a highly valued, ecologically keystone Neotropical timber forest tree.</title>
        <authorList>
            <person name="Silva-Junior O.B."/>
            <person name="Grattapaglia D."/>
            <person name="Novaes E."/>
            <person name="Collevatti R.G."/>
        </authorList>
    </citation>
    <scope>NUCLEOTIDE SEQUENCE [LARGE SCALE GENOMIC DNA]</scope>
    <source>
        <strain evidence="3">cv. UFG-1</strain>
    </source>
</reference>
<dbReference type="InterPro" id="IPR010839">
    <property type="entry name" value="AtuA_N"/>
</dbReference>
<dbReference type="AlphaFoldDB" id="A0A2G9GLJ2"/>
<sequence length="166" mass="18335">MEELGNETPETHDCAIELRLKPQRRKEKVVIGCGAGFGGDRPIAALKLLERVKELDYLVLECLAERTLAERYGAMKSGGKGHDPRISEWMQLLLPLAVKRGVRIITNMGAKSPHGAQEEVLHIASKLGINISIGLAYQSSVSEIAADDQLKYVDGVRFGTLYYLRC</sequence>
<name>A0A2G9GLJ2_9LAMI</name>
<dbReference type="OrthoDB" id="1702601at2759"/>
<proteinExistence type="predicted"/>
<dbReference type="Pfam" id="PF07287">
    <property type="entry name" value="AtuA"/>
    <property type="match status" value="1"/>
</dbReference>
<evidence type="ECO:0000313" key="2">
    <source>
        <dbReference type="EMBL" id="PIN06181.1"/>
    </source>
</evidence>
<organism evidence="2 3">
    <name type="scientific">Handroanthus impetiginosus</name>
    <dbReference type="NCBI Taxonomy" id="429701"/>
    <lineage>
        <taxon>Eukaryota</taxon>
        <taxon>Viridiplantae</taxon>
        <taxon>Streptophyta</taxon>
        <taxon>Embryophyta</taxon>
        <taxon>Tracheophyta</taxon>
        <taxon>Spermatophyta</taxon>
        <taxon>Magnoliopsida</taxon>
        <taxon>eudicotyledons</taxon>
        <taxon>Gunneridae</taxon>
        <taxon>Pentapetalae</taxon>
        <taxon>asterids</taxon>
        <taxon>lamiids</taxon>
        <taxon>Lamiales</taxon>
        <taxon>Bignoniaceae</taxon>
        <taxon>Crescentiina</taxon>
        <taxon>Tabebuia alliance</taxon>
        <taxon>Handroanthus</taxon>
    </lineage>
</organism>
<dbReference type="PANTHER" id="PTHR47472:SF1">
    <property type="entry name" value="DUF1446-DOMAIN-CONTAINING PROTEIN"/>
    <property type="match status" value="1"/>
</dbReference>
<dbReference type="EMBL" id="NKXS01004504">
    <property type="protein sequence ID" value="PIN06181.1"/>
    <property type="molecule type" value="Genomic_DNA"/>
</dbReference>
<evidence type="ECO:0000313" key="3">
    <source>
        <dbReference type="Proteomes" id="UP000231279"/>
    </source>
</evidence>
<dbReference type="PANTHER" id="PTHR47472">
    <property type="entry name" value="PROPIONYL-COA CARBOXYLASE"/>
    <property type="match status" value="1"/>
</dbReference>
<protein>
    <recommendedName>
        <fullName evidence="1">Acyclic terpene utilisation N-terminal domain-containing protein</fullName>
    </recommendedName>
</protein>
<gene>
    <name evidence="2" type="ORF">CDL12_21264</name>
</gene>
<dbReference type="STRING" id="429701.A0A2G9GLJ2"/>
<evidence type="ECO:0000259" key="1">
    <source>
        <dbReference type="Pfam" id="PF07287"/>
    </source>
</evidence>
<feature type="domain" description="Acyclic terpene utilisation N-terminal" evidence="1">
    <location>
        <begin position="29"/>
        <end position="143"/>
    </location>
</feature>
<dbReference type="Proteomes" id="UP000231279">
    <property type="component" value="Unassembled WGS sequence"/>
</dbReference>
<keyword evidence="3" id="KW-1185">Reference proteome</keyword>
<comment type="caution">
    <text evidence="2">The sequence shown here is derived from an EMBL/GenBank/DDBJ whole genome shotgun (WGS) entry which is preliminary data.</text>
</comment>
<accession>A0A2G9GLJ2</accession>